<dbReference type="Pfam" id="PF06542">
    <property type="entry name" value="PHA-1"/>
    <property type="match status" value="1"/>
</dbReference>
<dbReference type="Proteomes" id="UP000008068">
    <property type="component" value="Unassembled WGS sequence"/>
</dbReference>
<dbReference type="OMA" id="FIVETHK"/>
<name>G0NQG5_CAEBE</name>
<gene>
    <name evidence="1" type="ORF">CAEBREN_06187</name>
</gene>
<dbReference type="InterPro" id="IPR009497">
    <property type="entry name" value="Regulator_protein_PHA-1"/>
</dbReference>
<accession>G0NQG5</accession>
<evidence type="ECO:0000313" key="2">
    <source>
        <dbReference type="Proteomes" id="UP000008068"/>
    </source>
</evidence>
<reference evidence="2" key="1">
    <citation type="submission" date="2011-07" db="EMBL/GenBank/DDBJ databases">
        <authorList>
            <consortium name="Caenorhabditis brenneri Sequencing and Analysis Consortium"/>
            <person name="Wilson R.K."/>
        </authorList>
    </citation>
    <scope>NUCLEOTIDE SEQUENCE [LARGE SCALE GENOMIC DNA]</scope>
    <source>
        <strain evidence="2">PB2801</strain>
    </source>
</reference>
<proteinExistence type="predicted"/>
<dbReference type="AlphaFoldDB" id="G0NQG5"/>
<organism evidence="2">
    <name type="scientific">Caenorhabditis brenneri</name>
    <name type="common">Nematode worm</name>
    <dbReference type="NCBI Taxonomy" id="135651"/>
    <lineage>
        <taxon>Eukaryota</taxon>
        <taxon>Metazoa</taxon>
        <taxon>Ecdysozoa</taxon>
        <taxon>Nematoda</taxon>
        <taxon>Chromadorea</taxon>
        <taxon>Rhabditida</taxon>
        <taxon>Rhabditina</taxon>
        <taxon>Rhabditomorpha</taxon>
        <taxon>Rhabditoidea</taxon>
        <taxon>Rhabditidae</taxon>
        <taxon>Peloderinae</taxon>
        <taxon>Caenorhabditis</taxon>
    </lineage>
</organism>
<keyword evidence="2" id="KW-1185">Reference proteome</keyword>
<protein>
    <submittedName>
        <fullName evidence="1">Uncharacterized protein</fullName>
    </submittedName>
</protein>
<dbReference type="OrthoDB" id="5909158at2759"/>
<sequence>MRCPETMIFVGENIKTLIGMDEICYHGCEECTKIPQKCLEYGPVRIKNLRESFVKPRFFEKLIIVDYFLDNIANVCVKSSTTKEACLNAVENLINSNVTCKTLVLKISETRKAETRETTDVYRLEFNTDKLRPMPREVLETILRKWKVQSVVLKFIVETHKKKQAGAWISRKWFSELCLNDDYRNVKQSRPELKISEVCVDLKDSYKCANSLQVREPYRRVINKYGYTVVSNVRRVFLCDKLSIECSHWYQRLKIPIADGVRRLMKVVTMEDQDNLEVNIRIFPTHRNSEEFFNGLIERQGSNPDIYQGFTILTLPSPLPVFPRSLEPIKKKPYYKFEKTEWIGNAFRMINSRKELVINWEFMIEKKEPIKMSNNLRR</sequence>
<dbReference type="HOGENOM" id="CLU_039877_0_0_1"/>
<evidence type="ECO:0000313" key="1">
    <source>
        <dbReference type="EMBL" id="EGT35602.1"/>
    </source>
</evidence>
<dbReference type="EMBL" id="GL379925">
    <property type="protein sequence ID" value="EGT35602.1"/>
    <property type="molecule type" value="Genomic_DNA"/>
</dbReference>
<dbReference type="InParanoid" id="G0NQG5"/>